<dbReference type="SUPFAM" id="SSF50249">
    <property type="entry name" value="Nucleic acid-binding proteins"/>
    <property type="match status" value="1"/>
</dbReference>
<dbReference type="EMBL" id="JBHUCZ010000012">
    <property type="protein sequence ID" value="MFD1568485.1"/>
    <property type="molecule type" value="Genomic_DNA"/>
</dbReference>
<evidence type="ECO:0000256" key="1">
    <source>
        <dbReference type="SAM" id="MobiDB-lite"/>
    </source>
</evidence>
<gene>
    <name evidence="2" type="ORF">ACFSAU_13395</name>
</gene>
<evidence type="ECO:0000313" key="2">
    <source>
        <dbReference type="EMBL" id="MFD1568485.1"/>
    </source>
</evidence>
<dbReference type="Proteomes" id="UP001597139">
    <property type="component" value="Unassembled WGS sequence"/>
</dbReference>
<name>A0ABD6BV72_9EURY</name>
<dbReference type="Gene3D" id="2.40.50.140">
    <property type="entry name" value="Nucleic acid-binding proteins"/>
    <property type="match status" value="1"/>
</dbReference>
<dbReference type="InterPro" id="IPR012340">
    <property type="entry name" value="NA-bd_OB-fold"/>
</dbReference>
<comment type="caution">
    <text evidence="2">The sequence shown here is derived from an EMBL/GenBank/DDBJ whole genome shotgun (WGS) entry which is preliminary data.</text>
</comment>
<dbReference type="AlphaFoldDB" id="A0ABD6BV72"/>
<keyword evidence="2" id="KW-0238">DNA-binding</keyword>
<sequence>MSSKSAIGNEVSGVETTERREIDEDGFEVVDEAAERAKNLRPTVEMEIHAKVDTNHPDGRRAGLTLEAEERLEAREWEIKRTAERFDRRLDSDREARTRTVVREASVEQRRVFKERAAAVDPWQDPERADAREQVSKAELGWVNEEARRLSGMLPGWSRAAISRRLAERVVDGVSKTAAVVGVFEELQTDAGQVLPIAALADVPVREVSVSGVVTTLWDPSSPAIQQVGLIEDESGKTKLTVWSRSAQPVVEEGERVVLRNVAKSWYEGRVSVALTGRSSISFPEREAWWAE</sequence>
<accession>A0ABD6BV72</accession>
<protein>
    <submittedName>
        <fullName evidence="2">DNA-binding protein</fullName>
    </submittedName>
</protein>
<reference evidence="2 3" key="1">
    <citation type="journal article" date="2019" name="Int. J. Syst. Evol. Microbiol.">
        <title>The Global Catalogue of Microorganisms (GCM) 10K type strain sequencing project: providing services to taxonomists for standard genome sequencing and annotation.</title>
        <authorList>
            <consortium name="The Broad Institute Genomics Platform"/>
            <consortium name="The Broad Institute Genome Sequencing Center for Infectious Disease"/>
            <person name="Wu L."/>
            <person name="Ma J."/>
        </authorList>
    </citation>
    <scope>NUCLEOTIDE SEQUENCE [LARGE SCALE GENOMIC DNA]</scope>
    <source>
        <strain evidence="2 3">CGMCC 1.12859</strain>
    </source>
</reference>
<feature type="region of interest" description="Disordered" evidence="1">
    <location>
        <begin position="1"/>
        <end position="26"/>
    </location>
</feature>
<evidence type="ECO:0000313" key="3">
    <source>
        <dbReference type="Proteomes" id="UP001597139"/>
    </source>
</evidence>
<dbReference type="GO" id="GO:0003677">
    <property type="term" value="F:DNA binding"/>
    <property type="evidence" value="ECO:0007669"/>
    <property type="project" value="UniProtKB-KW"/>
</dbReference>
<dbReference type="RefSeq" id="WP_267647985.1">
    <property type="nucleotide sequence ID" value="NZ_JANHGR010000003.1"/>
</dbReference>
<organism evidence="2 3">
    <name type="scientific">Halolamina litorea</name>
    <dbReference type="NCBI Taxonomy" id="1515593"/>
    <lineage>
        <taxon>Archaea</taxon>
        <taxon>Methanobacteriati</taxon>
        <taxon>Methanobacteriota</taxon>
        <taxon>Stenosarchaea group</taxon>
        <taxon>Halobacteria</taxon>
        <taxon>Halobacteriales</taxon>
        <taxon>Haloferacaceae</taxon>
    </lineage>
</organism>
<proteinExistence type="predicted"/>
<keyword evidence="3" id="KW-1185">Reference proteome</keyword>